<proteinExistence type="predicted"/>
<name>A0ABD4ZY09_ENTGA</name>
<evidence type="ECO:0000313" key="1">
    <source>
        <dbReference type="EMBL" id="MDL4937644.1"/>
    </source>
</evidence>
<dbReference type="AlphaFoldDB" id="A0ABD4ZY09"/>
<gene>
    <name evidence="1" type="ORF">QRX88_18240</name>
</gene>
<sequence>MPTKKKRPRFVMDDATIEKFQWLCIQHQKRSGKILYPKDTLKELIDNEYEIRKSFG</sequence>
<protein>
    <submittedName>
        <fullName evidence="1">Uncharacterized protein</fullName>
    </submittedName>
</protein>
<comment type="caution">
    <text evidence="1">The sequence shown here is derived from an EMBL/GenBank/DDBJ whole genome shotgun (WGS) entry which is preliminary data.</text>
</comment>
<evidence type="ECO:0000313" key="2">
    <source>
        <dbReference type="Proteomes" id="UP001241571"/>
    </source>
</evidence>
<reference evidence="1 2" key="1">
    <citation type="submission" date="2023-06" db="EMBL/GenBank/DDBJ databases">
        <title>Acute promotion of culturable opportunistic pathogens and persistent increase of antibiotic resistance following antibiotic exposure in mouse gut microbiota.</title>
        <authorList>
            <person name="Li L."/>
            <person name="Wang B."/>
            <person name="Sun Y."/>
            <person name="Wang M."/>
            <person name="Xu H."/>
        </authorList>
    </citation>
    <scope>NUCLEOTIDE SEQUENCE [LARGE SCALE GENOMIC DNA]</scope>
    <source>
        <strain evidence="1 2">CRI2_2</strain>
    </source>
</reference>
<dbReference type="EMBL" id="JASUBT010000028">
    <property type="protein sequence ID" value="MDL4937644.1"/>
    <property type="molecule type" value="Genomic_DNA"/>
</dbReference>
<dbReference type="Proteomes" id="UP001241571">
    <property type="component" value="Unassembled WGS sequence"/>
</dbReference>
<organism evidence="1 2">
    <name type="scientific">Enterococcus gallinarum</name>
    <dbReference type="NCBI Taxonomy" id="1353"/>
    <lineage>
        <taxon>Bacteria</taxon>
        <taxon>Bacillati</taxon>
        <taxon>Bacillota</taxon>
        <taxon>Bacilli</taxon>
        <taxon>Lactobacillales</taxon>
        <taxon>Enterococcaceae</taxon>
        <taxon>Enterococcus</taxon>
    </lineage>
</organism>
<dbReference type="RefSeq" id="WP_221686144.1">
    <property type="nucleotide sequence ID" value="NZ_JAASJM010000012.1"/>
</dbReference>
<accession>A0ABD4ZY09</accession>